<evidence type="ECO:0000313" key="2">
    <source>
        <dbReference type="EMBL" id="JAS21938.1"/>
    </source>
</evidence>
<gene>
    <name evidence="2" type="ORF">g.45322</name>
</gene>
<feature type="non-terminal residue" evidence="2">
    <location>
        <position position="118"/>
    </location>
</feature>
<accession>A0A1B6D8B9</accession>
<feature type="compositionally biased region" description="Polar residues" evidence="1">
    <location>
        <begin position="79"/>
        <end position="96"/>
    </location>
</feature>
<dbReference type="EMBL" id="GEDC01015360">
    <property type="protein sequence ID" value="JAS21938.1"/>
    <property type="molecule type" value="Transcribed_RNA"/>
</dbReference>
<protein>
    <submittedName>
        <fullName evidence="2">Uncharacterized protein</fullName>
    </submittedName>
</protein>
<feature type="region of interest" description="Disordered" evidence="1">
    <location>
        <begin position="79"/>
        <end position="118"/>
    </location>
</feature>
<name>A0A1B6D8B9_9HEMI</name>
<sequence length="118" mass="14052">MTLINVIINITRFIMELKDRKADPPPHKVHYYPTQALHHYPHQHEIQDWSSQYDTSYNNHQSSVGWQSANQYKSFETYNNDNSYFPNQSDLSYQPSSERKLNLPNSRNEILSKLERQP</sequence>
<organism evidence="2">
    <name type="scientific">Clastoptera arizonana</name>
    <name type="common">Arizona spittle bug</name>
    <dbReference type="NCBI Taxonomy" id="38151"/>
    <lineage>
        <taxon>Eukaryota</taxon>
        <taxon>Metazoa</taxon>
        <taxon>Ecdysozoa</taxon>
        <taxon>Arthropoda</taxon>
        <taxon>Hexapoda</taxon>
        <taxon>Insecta</taxon>
        <taxon>Pterygota</taxon>
        <taxon>Neoptera</taxon>
        <taxon>Paraneoptera</taxon>
        <taxon>Hemiptera</taxon>
        <taxon>Auchenorrhyncha</taxon>
        <taxon>Cercopoidea</taxon>
        <taxon>Clastopteridae</taxon>
        <taxon>Clastoptera</taxon>
    </lineage>
</organism>
<proteinExistence type="predicted"/>
<evidence type="ECO:0000256" key="1">
    <source>
        <dbReference type="SAM" id="MobiDB-lite"/>
    </source>
</evidence>
<reference evidence="2" key="1">
    <citation type="submission" date="2015-12" db="EMBL/GenBank/DDBJ databases">
        <title>De novo transcriptome assembly of four potential Pierce s Disease insect vectors from Arizona vineyards.</title>
        <authorList>
            <person name="Tassone E.E."/>
        </authorList>
    </citation>
    <scope>NUCLEOTIDE SEQUENCE</scope>
</reference>
<dbReference type="AlphaFoldDB" id="A0A1B6D8B9"/>